<sequence length="47" mass="5338">MKREAPSGHLPFYDRVGLCRLQVAGDPKSKVPIVRRRIGRRSHQVLG</sequence>
<reference evidence="1" key="1">
    <citation type="submission" date="2018-05" db="EMBL/GenBank/DDBJ databases">
        <authorList>
            <person name="Lanie J.A."/>
            <person name="Ng W.-L."/>
            <person name="Kazmierczak K.M."/>
            <person name="Andrzejewski T.M."/>
            <person name="Davidsen T.M."/>
            <person name="Wayne K.J."/>
            <person name="Tettelin H."/>
            <person name="Glass J.I."/>
            <person name="Rusch D."/>
            <person name="Podicherti R."/>
            <person name="Tsui H.-C.T."/>
            <person name="Winkler M.E."/>
        </authorList>
    </citation>
    <scope>NUCLEOTIDE SEQUENCE</scope>
</reference>
<organism evidence="1">
    <name type="scientific">marine metagenome</name>
    <dbReference type="NCBI Taxonomy" id="408172"/>
    <lineage>
        <taxon>unclassified sequences</taxon>
        <taxon>metagenomes</taxon>
        <taxon>ecological metagenomes</taxon>
    </lineage>
</organism>
<gene>
    <name evidence="1" type="ORF">METZ01_LOCUS207695</name>
</gene>
<evidence type="ECO:0000313" key="1">
    <source>
        <dbReference type="EMBL" id="SVB54841.1"/>
    </source>
</evidence>
<accession>A0A382EY44</accession>
<protein>
    <submittedName>
        <fullName evidence="1">Uncharacterized protein</fullName>
    </submittedName>
</protein>
<feature type="non-terminal residue" evidence="1">
    <location>
        <position position="47"/>
    </location>
</feature>
<proteinExistence type="predicted"/>
<dbReference type="AlphaFoldDB" id="A0A382EY44"/>
<dbReference type="EMBL" id="UINC01046604">
    <property type="protein sequence ID" value="SVB54841.1"/>
    <property type="molecule type" value="Genomic_DNA"/>
</dbReference>
<name>A0A382EY44_9ZZZZ</name>